<sequence>MDSNSEARILDLEEEVKNLSNELTQCQADKEFVWSLWKRLQVANPDLTQAVSLVVEREKHKTEIKDRKVLEILQCKDYMIQELEQKVKEHKQEIDNLLQKRTTVEEEGALKKEELKALQEHLTRKSQELEEMKTKSMKKEEEEQQVVHALEKEKEGLMSCCAALRADLEEKQQQVNSQQDQKNAAQARLKDLEKDLHNTLLELSTLQRHSNDLQAQLTTKEREVATKEEQLHRLCCDFADVQTLYRQSSEHAAEQSHLIKQLEVLNLDTQRVLRNQEEAHTADTTSYQRLYKELSQCYQALVMSESKLRQSHQELRSQLADKDQLISQLQAQLQKQQEQIQHPQQQQQQQAQHVTLYSSSNKQTNFKALVVERADAENLGSHTDQASTTDSDLTPEDKNFHPRSARPVRRQQGTPVQRSRSLSPASSVVLGSGSSKGAEQRIQDLEELLRLKTKENEELGKAHKKRRERMCLIQNYYKTVRDQLKEIEKSSGLASGKAHRAEFWQLRQENSDAVWNELAYLKNLTTKLSIEKASLEEELDILRVQSAMDRATVKELHICLTKEQQELLYKMAEEQQVKSSTPKKPPLSSGRMDQSFKKIEQLEHRMFLLEEQNEKLRDEKEQLLEANKDLAHSCRRLHASADHQRVQEAVREEAALAQEAQHRGDIMALEVQLGESKKEIARLHHQLLKLRQELGILRAARDFYRNRAAGPTRTTGNSTSINNKVKFKATRRRRLLHPHSHQTVSPNQATSWQGRSPSPTKDEWEDMSIDSYSGEEFSDSLNRTPSRAVLHRQPSTKKSYRCSSSSNLETTSVGSNRRQPHVLAQGSSTRFLLLDDKQHEPWDRGTGGEKRRWRKKRMLMKSQRCSTSSLQQRVESLQRHIDILRSARKDALLSARELRRANEMITSQLNTLTEKLHSSKQQTQKLTSDLAGVEQQKKVLEMELEQWKRITLPPQTSSAALVNTECHGKTLPASANLGPKSLEAEVKQLQGRLKSVSAEVTRQMAANKALHGQLQEKEEKLCQLQDKMNHTERDVHMKRQLVEDLKTRLKFLQEMEKSYRGQVEELEKKVKALSEEGTNRKSFIESLKRRLNVATTEKSQCEDSCAKLKEGLGKKEQRIQALQSHVAASEAALAALEKTAHEQMEGLTLQSSNTIAKLQRQLGQISSHLEQLHCFIKTLASEILLEVQEVKQQLMNRRKLKQASSMAARNNLSAKSMIKAKSVAASILNMSENDLADIMEPDQTTEGYGQSSRDQEWLDHLNLILQQKIPTASQLMQAVRVKMKERKVLTEELAALTTPVSEKP</sequence>
<feature type="region of interest" description="Disordered" evidence="2">
    <location>
        <begin position="737"/>
        <end position="827"/>
    </location>
</feature>
<dbReference type="OrthoDB" id="10011458at2759"/>
<dbReference type="KEGG" id="ola:101171889"/>
<feature type="region of interest" description="Disordered" evidence="2">
    <location>
        <begin position="377"/>
        <end position="436"/>
    </location>
</feature>
<feature type="compositionally biased region" description="Low complexity" evidence="2">
    <location>
        <begin position="337"/>
        <end position="352"/>
    </location>
</feature>
<dbReference type="GO" id="GO:0005813">
    <property type="term" value="C:centrosome"/>
    <property type="evidence" value="ECO:0000318"/>
    <property type="project" value="GO_Central"/>
</dbReference>
<dbReference type="CTD" id="54875"/>
<feature type="coiled-coil region" evidence="1">
    <location>
        <begin position="895"/>
        <end position="950"/>
    </location>
</feature>
<dbReference type="GeneID" id="101171889"/>
<dbReference type="RefSeq" id="XP_023816012.1">
    <property type="nucleotide sequence ID" value="XM_023960244.1"/>
</dbReference>
<dbReference type="GO" id="GO:0005814">
    <property type="term" value="C:centriole"/>
    <property type="evidence" value="ECO:0000318"/>
    <property type="project" value="GO_Central"/>
</dbReference>
<dbReference type="Ensembl" id="ENSORLT00000035124.1">
    <property type="protein sequence ID" value="ENSORLP00000027958.1"/>
    <property type="gene ID" value="ENSORLG00000007144.2"/>
</dbReference>
<dbReference type="GeneTree" id="ENSGT00440000034932"/>
<reference evidence="3" key="2">
    <citation type="submission" date="2025-05" db="UniProtKB">
        <authorList>
            <consortium name="Ensembl"/>
        </authorList>
    </citation>
    <scope>IDENTIFICATION</scope>
    <source>
        <strain evidence="3">Hd-rR</strain>
    </source>
</reference>
<dbReference type="Ensembl" id="ENSORLT00000029262.1">
    <property type="protein sequence ID" value="ENSORLP00000037800.1"/>
    <property type="gene ID" value="ENSORLG00000007144.2"/>
</dbReference>
<proteinExistence type="predicted"/>
<feature type="compositionally biased region" description="Polar residues" evidence="2">
    <location>
        <begin position="380"/>
        <end position="392"/>
    </location>
</feature>
<feature type="coiled-coil region" evidence="1">
    <location>
        <begin position="73"/>
        <end position="230"/>
    </location>
</feature>
<feature type="coiled-coil region" evidence="1">
    <location>
        <begin position="666"/>
        <end position="693"/>
    </location>
</feature>
<feature type="region of interest" description="Disordered" evidence="2">
    <location>
        <begin position="337"/>
        <end position="356"/>
    </location>
</feature>
<gene>
    <name evidence="3" type="primary">cntln</name>
</gene>
<feature type="coiled-coil region" evidence="1">
    <location>
        <begin position="2"/>
        <end position="29"/>
    </location>
</feature>
<dbReference type="GO" id="GO:0010457">
    <property type="term" value="P:centriole-centriole cohesion"/>
    <property type="evidence" value="ECO:0000318"/>
    <property type="project" value="GO_Central"/>
</dbReference>
<feature type="compositionally biased region" description="Polar residues" evidence="2">
    <location>
        <begin position="411"/>
        <end position="420"/>
    </location>
</feature>
<protein>
    <submittedName>
        <fullName evidence="3">Centlein, centrosomal protein</fullName>
    </submittedName>
</protein>
<feature type="coiled-coil region" evidence="1">
    <location>
        <begin position="592"/>
        <end position="633"/>
    </location>
</feature>
<evidence type="ECO:0000256" key="2">
    <source>
        <dbReference type="SAM" id="MobiDB-lite"/>
    </source>
</evidence>
<dbReference type="Bgee" id="ENSORLG00000007144">
    <property type="expression patterns" value="Expressed in animal zygote and 7 other cell types or tissues"/>
</dbReference>
<evidence type="ECO:0000313" key="4">
    <source>
        <dbReference type="Proteomes" id="UP000001038"/>
    </source>
</evidence>
<name>A0A3B3H9R2_ORYLA</name>
<keyword evidence="1" id="KW-0175">Coiled coil</keyword>
<keyword evidence="4" id="KW-1185">Reference proteome</keyword>
<dbReference type="InterPro" id="IPR038810">
    <property type="entry name" value="CNTLN"/>
</dbReference>
<dbReference type="PANTHER" id="PTHR18957">
    <property type="entry name" value="CENTLEIN"/>
    <property type="match status" value="1"/>
</dbReference>
<feature type="compositionally biased region" description="Polar residues" evidence="2">
    <location>
        <begin position="741"/>
        <end position="759"/>
    </location>
</feature>
<accession>A0A3B3H9R2</accession>
<evidence type="ECO:0000313" key="3">
    <source>
        <dbReference type="Ensembl" id="ENSORLP00000027958.1"/>
    </source>
</evidence>
<reference evidence="3 4" key="1">
    <citation type="journal article" date="2007" name="Nature">
        <title>The medaka draft genome and insights into vertebrate genome evolution.</title>
        <authorList>
            <person name="Kasahara M."/>
            <person name="Naruse K."/>
            <person name="Sasaki S."/>
            <person name="Nakatani Y."/>
            <person name="Qu W."/>
            <person name="Ahsan B."/>
            <person name="Yamada T."/>
            <person name="Nagayasu Y."/>
            <person name="Doi K."/>
            <person name="Kasai Y."/>
            <person name="Jindo T."/>
            <person name="Kobayashi D."/>
            <person name="Shimada A."/>
            <person name="Toyoda A."/>
            <person name="Kuroki Y."/>
            <person name="Fujiyama A."/>
            <person name="Sasaki T."/>
            <person name="Shimizu A."/>
            <person name="Asakawa S."/>
            <person name="Shimizu N."/>
            <person name="Hashimoto S."/>
            <person name="Yang J."/>
            <person name="Lee Y."/>
            <person name="Matsushima K."/>
            <person name="Sugano S."/>
            <person name="Sakaizumi M."/>
            <person name="Narita T."/>
            <person name="Ohishi K."/>
            <person name="Haga S."/>
            <person name="Ohta F."/>
            <person name="Nomoto H."/>
            <person name="Nogata K."/>
            <person name="Morishita T."/>
            <person name="Endo T."/>
            <person name="Shin-I T."/>
            <person name="Takeda H."/>
            <person name="Morishita S."/>
            <person name="Kohara Y."/>
        </authorList>
    </citation>
    <scope>NUCLEOTIDE SEQUENCE [LARGE SCALE GENOMIC DNA]</scope>
    <source>
        <strain evidence="3 4">Hd-rR</strain>
    </source>
</reference>
<organism evidence="3 4">
    <name type="scientific">Oryzias latipes</name>
    <name type="common">Japanese rice fish</name>
    <name type="synonym">Japanese killifish</name>
    <dbReference type="NCBI Taxonomy" id="8090"/>
    <lineage>
        <taxon>Eukaryota</taxon>
        <taxon>Metazoa</taxon>
        <taxon>Chordata</taxon>
        <taxon>Craniata</taxon>
        <taxon>Vertebrata</taxon>
        <taxon>Euteleostomi</taxon>
        <taxon>Actinopterygii</taxon>
        <taxon>Neopterygii</taxon>
        <taxon>Teleostei</taxon>
        <taxon>Neoteleostei</taxon>
        <taxon>Acanthomorphata</taxon>
        <taxon>Ovalentaria</taxon>
        <taxon>Atherinomorphae</taxon>
        <taxon>Beloniformes</taxon>
        <taxon>Adrianichthyidae</taxon>
        <taxon>Oryziinae</taxon>
        <taxon>Oryzias</taxon>
    </lineage>
</organism>
<feature type="coiled-coil region" evidence="1">
    <location>
        <begin position="1014"/>
        <end position="1139"/>
    </location>
</feature>
<feature type="compositionally biased region" description="Polar residues" evidence="2">
    <location>
        <begin position="807"/>
        <end position="817"/>
    </location>
</feature>
<dbReference type="SUPFAM" id="SSF57997">
    <property type="entry name" value="Tropomyosin"/>
    <property type="match status" value="1"/>
</dbReference>
<feature type="compositionally biased region" description="Low complexity" evidence="2">
    <location>
        <begin position="421"/>
        <end position="435"/>
    </location>
</feature>
<dbReference type="STRING" id="8090.ENSORLP00000027958"/>
<dbReference type="PANTHER" id="PTHR18957:SF0">
    <property type="entry name" value="CENTLEIN"/>
    <property type="match status" value="1"/>
</dbReference>
<dbReference type="Proteomes" id="UP000001038">
    <property type="component" value="Chromosome 1"/>
</dbReference>
<evidence type="ECO:0000256" key="1">
    <source>
        <dbReference type="SAM" id="Coils"/>
    </source>
</evidence>